<name>A0A3M7PLA0_BRAPC</name>
<evidence type="ECO:0000313" key="2">
    <source>
        <dbReference type="Proteomes" id="UP000276133"/>
    </source>
</evidence>
<proteinExistence type="predicted"/>
<evidence type="ECO:0000313" key="1">
    <source>
        <dbReference type="EMBL" id="RMZ99763.1"/>
    </source>
</evidence>
<gene>
    <name evidence="1" type="ORF">BpHYR1_001625</name>
</gene>
<keyword evidence="2" id="KW-1185">Reference proteome</keyword>
<dbReference type="AlphaFoldDB" id="A0A3M7PLA0"/>
<sequence length="82" mass="9772">MYCRNTDGQLKKYMDNKIKNLSTNQTYMIVHGQLSEKESFSSYSGDTFFISKNFKNNKIYKLNKKNFKLIAFDEFLLFLVFT</sequence>
<dbReference type="EMBL" id="REGN01010069">
    <property type="protein sequence ID" value="RMZ99763.1"/>
    <property type="molecule type" value="Genomic_DNA"/>
</dbReference>
<organism evidence="1 2">
    <name type="scientific">Brachionus plicatilis</name>
    <name type="common">Marine rotifer</name>
    <name type="synonym">Brachionus muelleri</name>
    <dbReference type="NCBI Taxonomy" id="10195"/>
    <lineage>
        <taxon>Eukaryota</taxon>
        <taxon>Metazoa</taxon>
        <taxon>Spiralia</taxon>
        <taxon>Gnathifera</taxon>
        <taxon>Rotifera</taxon>
        <taxon>Eurotatoria</taxon>
        <taxon>Monogononta</taxon>
        <taxon>Pseudotrocha</taxon>
        <taxon>Ploima</taxon>
        <taxon>Brachionidae</taxon>
        <taxon>Brachionus</taxon>
    </lineage>
</organism>
<reference evidence="1 2" key="1">
    <citation type="journal article" date="2018" name="Sci. Rep.">
        <title>Genomic signatures of local adaptation to the degree of environmental predictability in rotifers.</title>
        <authorList>
            <person name="Franch-Gras L."/>
            <person name="Hahn C."/>
            <person name="Garcia-Roger E.M."/>
            <person name="Carmona M.J."/>
            <person name="Serra M."/>
            <person name="Gomez A."/>
        </authorList>
    </citation>
    <scope>NUCLEOTIDE SEQUENCE [LARGE SCALE GENOMIC DNA]</scope>
    <source>
        <strain evidence="1">HYR1</strain>
    </source>
</reference>
<comment type="caution">
    <text evidence="1">The sequence shown here is derived from an EMBL/GenBank/DDBJ whole genome shotgun (WGS) entry which is preliminary data.</text>
</comment>
<protein>
    <submittedName>
        <fullName evidence="1">Uncharacterized protein</fullName>
    </submittedName>
</protein>
<dbReference type="Proteomes" id="UP000276133">
    <property type="component" value="Unassembled WGS sequence"/>
</dbReference>
<accession>A0A3M7PLA0</accession>